<feature type="zinc finger region" description="C3H1-type" evidence="4">
    <location>
        <begin position="35"/>
        <end position="62"/>
    </location>
</feature>
<evidence type="ECO:0000256" key="4">
    <source>
        <dbReference type="PROSITE-ProRule" id="PRU00723"/>
    </source>
</evidence>
<dbReference type="SMART" id="SM00356">
    <property type="entry name" value="ZnF_C3H1"/>
    <property type="match status" value="1"/>
</dbReference>
<feature type="compositionally biased region" description="Basic and acidic residues" evidence="5">
    <location>
        <begin position="518"/>
        <end position="594"/>
    </location>
</feature>
<evidence type="ECO:0000313" key="7">
    <source>
        <dbReference type="EMBL" id="KAJ6245610.1"/>
    </source>
</evidence>
<proteinExistence type="predicted"/>
<dbReference type="Gene3D" id="4.10.1000.10">
    <property type="entry name" value="Zinc finger, CCCH-type"/>
    <property type="match status" value="1"/>
</dbReference>
<evidence type="ECO:0000256" key="5">
    <source>
        <dbReference type="SAM" id="MobiDB-lite"/>
    </source>
</evidence>
<evidence type="ECO:0000256" key="2">
    <source>
        <dbReference type="ARBA" id="ARBA00022771"/>
    </source>
</evidence>
<evidence type="ECO:0000313" key="8">
    <source>
        <dbReference type="Proteomes" id="UP001150062"/>
    </source>
</evidence>
<keyword evidence="3 4" id="KW-0862">Zinc</keyword>
<protein>
    <submittedName>
        <fullName evidence="7">Zinc finger ccch domain protein-related</fullName>
    </submittedName>
</protein>
<dbReference type="PROSITE" id="PS50103">
    <property type="entry name" value="ZF_C3H1"/>
    <property type="match status" value="1"/>
</dbReference>
<dbReference type="InterPro" id="IPR000571">
    <property type="entry name" value="Znf_CCCH"/>
</dbReference>
<name>A0ABQ8YM14_9EUKA</name>
<evidence type="ECO:0000259" key="6">
    <source>
        <dbReference type="PROSITE" id="PS50103"/>
    </source>
</evidence>
<evidence type="ECO:0000256" key="1">
    <source>
        <dbReference type="ARBA" id="ARBA00022723"/>
    </source>
</evidence>
<feature type="compositionally biased region" description="Polar residues" evidence="5">
    <location>
        <begin position="508"/>
        <end position="517"/>
    </location>
</feature>
<sequence>MTQQFWTKKLSEDSKGNTTVTFGSKTISYNKFDPRLYTVPCKYWEGGNCKMGEHCRFLHGETLSDDPRRPEYNEKKKSYLQGGYMAKYNQYQQISDQNESSDQFNNYSLNNKWTYYSNKARPSTNGITRIHSNDNYVYGLFNTNKNVQRDRKLFHLVTETKNQIKNEFQFTSQEKGNKKILQRYGRKPLVELVVLYSSQKNIRKYAINVRDSLLNNGVDLLINSEDTNGEVNKSEHLSLLIKKSIADFFIVIGNKNVQNQTCQIKKCGKLTEMGLREITDLIWSDWNLSFELFDRKYGFLPLKYPLSNENRFEITNNPEIFETNTNNKELSREELFEILARHTNVGDINLKIAKLTDLFSTFIIYSKVNSSIQTHTSWVVKNSILQKTKKAVDLFQQSLMIGKEKIISLKVTVVKQMKIGRDYRGEVVTLGYFPSNKKPNISIKLKKSLIEILSQAINILSQITIKIGNFENLLNKKNISQSKILFPKSEELLKSVIDDEKSISGTEINKETVSSLNNKDDDPIDQKKENDHVENDQKDHILDDNTNEKINENTNKYENENKKGNEKKKVSIGNKKERGEIKKENDRKQSKENVLESLQNEKKETERLEELLSKQFIEFISITNNTKLNISSSNIKRVSNKNKNYKIAQNGLLSLNNYQKDRIYQISSSPKFKLNSQKNNNNGYFSIKGENSNGNNSIHIDYTNFNKNTRLKQPISKINSLSTGNISGLVQKSHNLVKHTSEGSFSSIFEK</sequence>
<comment type="caution">
    <text evidence="7">The sequence shown here is derived from an EMBL/GenBank/DDBJ whole genome shotgun (WGS) entry which is preliminary data.</text>
</comment>
<dbReference type="InterPro" id="IPR036855">
    <property type="entry name" value="Znf_CCCH_sf"/>
</dbReference>
<dbReference type="Proteomes" id="UP001150062">
    <property type="component" value="Unassembled WGS sequence"/>
</dbReference>
<dbReference type="SUPFAM" id="SSF90229">
    <property type="entry name" value="CCCH zinc finger"/>
    <property type="match status" value="1"/>
</dbReference>
<reference evidence="7" key="1">
    <citation type="submission" date="2022-08" db="EMBL/GenBank/DDBJ databases">
        <title>Novel sulfate-reducing endosymbionts in the free-living metamonad Anaeramoeba.</title>
        <authorList>
            <person name="Jerlstrom-Hultqvist J."/>
            <person name="Cepicka I."/>
            <person name="Gallot-Lavallee L."/>
            <person name="Salas-Leiva D."/>
            <person name="Curtis B.A."/>
            <person name="Zahonova K."/>
            <person name="Pipaliya S."/>
            <person name="Dacks J."/>
            <person name="Roger A.J."/>
        </authorList>
    </citation>
    <scope>NUCLEOTIDE SEQUENCE</scope>
    <source>
        <strain evidence="7">Schooner1</strain>
    </source>
</reference>
<keyword evidence="8" id="KW-1185">Reference proteome</keyword>
<gene>
    <name evidence="7" type="ORF">M0813_20029</name>
</gene>
<feature type="region of interest" description="Disordered" evidence="5">
    <location>
        <begin position="508"/>
        <end position="594"/>
    </location>
</feature>
<dbReference type="EMBL" id="JAOAOG010000143">
    <property type="protein sequence ID" value="KAJ6245610.1"/>
    <property type="molecule type" value="Genomic_DNA"/>
</dbReference>
<feature type="domain" description="C3H1-type" evidence="6">
    <location>
        <begin position="35"/>
        <end position="62"/>
    </location>
</feature>
<keyword evidence="1 4" id="KW-0479">Metal-binding</keyword>
<accession>A0ABQ8YM14</accession>
<evidence type="ECO:0000256" key="3">
    <source>
        <dbReference type="ARBA" id="ARBA00022833"/>
    </source>
</evidence>
<organism evidence="7 8">
    <name type="scientific">Anaeramoeba flamelloides</name>
    <dbReference type="NCBI Taxonomy" id="1746091"/>
    <lineage>
        <taxon>Eukaryota</taxon>
        <taxon>Metamonada</taxon>
        <taxon>Anaeramoebidae</taxon>
        <taxon>Anaeramoeba</taxon>
    </lineage>
</organism>
<keyword evidence="2 4" id="KW-0863">Zinc-finger</keyword>